<evidence type="ECO:0000313" key="2">
    <source>
        <dbReference type="Proteomes" id="UP001054252"/>
    </source>
</evidence>
<name>A0AAV5JJV9_9ROSI</name>
<gene>
    <name evidence="1" type="ORF">SLEP1_g25780</name>
</gene>
<dbReference type="Proteomes" id="UP001054252">
    <property type="component" value="Unassembled WGS sequence"/>
</dbReference>
<organism evidence="1 2">
    <name type="scientific">Rubroshorea leprosula</name>
    <dbReference type="NCBI Taxonomy" id="152421"/>
    <lineage>
        <taxon>Eukaryota</taxon>
        <taxon>Viridiplantae</taxon>
        <taxon>Streptophyta</taxon>
        <taxon>Embryophyta</taxon>
        <taxon>Tracheophyta</taxon>
        <taxon>Spermatophyta</taxon>
        <taxon>Magnoliopsida</taxon>
        <taxon>eudicotyledons</taxon>
        <taxon>Gunneridae</taxon>
        <taxon>Pentapetalae</taxon>
        <taxon>rosids</taxon>
        <taxon>malvids</taxon>
        <taxon>Malvales</taxon>
        <taxon>Dipterocarpaceae</taxon>
        <taxon>Rubroshorea</taxon>
    </lineage>
</organism>
<proteinExistence type="predicted"/>
<protein>
    <submittedName>
        <fullName evidence="1">Uncharacterized protein</fullName>
    </submittedName>
</protein>
<keyword evidence="2" id="KW-1185">Reference proteome</keyword>
<comment type="caution">
    <text evidence="1">The sequence shown here is derived from an EMBL/GenBank/DDBJ whole genome shotgun (WGS) entry which is preliminary data.</text>
</comment>
<evidence type="ECO:0000313" key="1">
    <source>
        <dbReference type="EMBL" id="GKV14979.1"/>
    </source>
</evidence>
<sequence>MGSPKPQVSLFRPQITVTDGPNLFNFKQKYANRGVPVHLTTVRLDSCDRRPQVCKENDDAAL</sequence>
<accession>A0AAV5JJV9</accession>
<dbReference type="EMBL" id="BPVZ01000042">
    <property type="protein sequence ID" value="GKV14979.1"/>
    <property type="molecule type" value="Genomic_DNA"/>
</dbReference>
<reference evidence="1 2" key="1">
    <citation type="journal article" date="2021" name="Commun. Biol.">
        <title>The genome of Shorea leprosula (Dipterocarpaceae) highlights the ecological relevance of drought in aseasonal tropical rainforests.</title>
        <authorList>
            <person name="Ng K.K.S."/>
            <person name="Kobayashi M.J."/>
            <person name="Fawcett J.A."/>
            <person name="Hatakeyama M."/>
            <person name="Paape T."/>
            <person name="Ng C.H."/>
            <person name="Ang C.C."/>
            <person name="Tnah L.H."/>
            <person name="Lee C.T."/>
            <person name="Nishiyama T."/>
            <person name="Sese J."/>
            <person name="O'Brien M.J."/>
            <person name="Copetti D."/>
            <person name="Mohd Noor M.I."/>
            <person name="Ong R.C."/>
            <person name="Putra M."/>
            <person name="Sireger I.Z."/>
            <person name="Indrioko S."/>
            <person name="Kosugi Y."/>
            <person name="Izuno A."/>
            <person name="Isagi Y."/>
            <person name="Lee S.L."/>
            <person name="Shimizu K.K."/>
        </authorList>
    </citation>
    <scope>NUCLEOTIDE SEQUENCE [LARGE SCALE GENOMIC DNA]</scope>
    <source>
        <strain evidence="1">214</strain>
    </source>
</reference>
<dbReference type="AlphaFoldDB" id="A0AAV5JJV9"/>